<dbReference type="EMBL" id="CP072648">
    <property type="protein sequence ID" value="QUW02947.1"/>
    <property type="molecule type" value="Genomic_DNA"/>
</dbReference>
<dbReference type="RefSeq" id="WP_211428838.1">
    <property type="nucleotide sequence ID" value="NZ_CP072648.1"/>
</dbReference>
<protein>
    <submittedName>
        <fullName evidence="2">Uncharacterized protein</fullName>
    </submittedName>
</protein>
<gene>
    <name evidence="2" type="ORF">J8C06_00395</name>
</gene>
<feature type="compositionally biased region" description="Basic residues" evidence="1">
    <location>
        <begin position="13"/>
        <end position="26"/>
    </location>
</feature>
<feature type="region of interest" description="Disordered" evidence="1">
    <location>
        <begin position="1"/>
        <end position="54"/>
    </location>
</feature>
<sequence>MHIKRLLPLDGPRKKKSGSREKKRKKAIDSFSKTGKVTVPRRSRGKQQNGFFES</sequence>
<keyword evidence="3" id="KW-1185">Reference proteome</keyword>
<evidence type="ECO:0000313" key="3">
    <source>
        <dbReference type="Proteomes" id="UP000676506"/>
    </source>
</evidence>
<organism evidence="2 3">
    <name type="scientific">Chloracidobacterium validum</name>
    <dbReference type="NCBI Taxonomy" id="2821543"/>
    <lineage>
        <taxon>Bacteria</taxon>
        <taxon>Pseudomonadati</taxon>
        <taxon>Acidobacteriota</taxon>
        <taxon>Terriglobia</taxon>
        <taxon>Terriglobales</taxon>
        <taxon>Acidobacteriaceae</taxon>
        <taxon>Chloracidobacterium</taxon>
    </lineage>
</organism>
<evidence type="ECO:0000313" key="2">
    <source>
        <dbReference type="EMBL" id="QUW02947.1"/>
    </source>
</evidence>
<reference evidence="2 3" key="1">
    <citation type="submission" date="2021-03" db="EMBL/GenBank/DDBJ databases">
        <title>Genomic and phenotypic characterization of Chloracidobacterium isolates provides evidence for multiple species.</title>
        <authorList>
            <person name="Saini M.K."/>
            <person name="Costas A.M.G."/>
            <person name="Tank M."/>
            <person name="Bryant D.A."/>
        </authorList>
    </citation>
    <scope>NUCLEOTIDE SEQUENCE [LARGE SCALE GENOMIC DNA]</scope>
    <source>
        <strain evidence="2 3">BV2-C</strain>
    </source>
</reference>
<proteinExistence type="predicted"/>
<name>A0ABX8B7M0_9BACT</name>
<accession>A0ABX8B7M0</accession>
<dbReference type="Proteomes" id="UP000676506">
    <property type="component" value="Chromosome 1"/>
</dbReference>
<evidence type="ECO:0000256" key="1">
    <source>
        <dbReference type="SAM" id="MobiDB-lite"/>
    </source>
</evidence>